<evidence type="ECO:0000256" key="2">
    <source>
        <dbReference type="SAM" id="MobiDB-lite"/>
    </source>
</evidence>
<feature type="region of interest" description="Disordered" evidence="2">
    <location>
        <begin position="387"/>
        <end position="413"/>
    </location>
</feature>
<feature type="compositionally biased region" description="Basic and acidic residues" evidence="2">
    <location>
        <begin position="467"/>
        <end position="479"/>
    </location>
</feature>
<feature type="compositionally biased region" description="Polar residues" evidence="2">
    <location>
        <begin position="324"/>
        <end position="339"/>
    </location>
</feature>
<feature type="domain" description="RRM" evidence="3">
    <location>
        <begin position="563"/>
        <end position="636"/>
    </location>
</feature>
<gene>
    <name evidence="4" type="ORF">JTE90_013022</name>
</gene>
<dbReference type="GO" id="GO:0071013">
    <property type="term" value="C:catalytic step 2 spliceosome"/>
    <property type="evidence" value="ECO:0007669"/>
    <property type="project" value="TreeGrafter"/>
</dbReference>
<dbReference type="InterPro" id="IPR012677">
    <property type="entry name" value="Nucleotide-bd_a/b_plait_sf"/>
</dbReference>
<evidence type="ECO:0000259" key="3">
    <source>
        <dbReference type="SMART" id="SM00360"/>
    </source>
</evidence>
<feature type="compositionally biased region" description="Polar residues" evidence="2">
    <location>
        <begin position="355"/>
        <end position="368"/>
    </location>
</feature>
<feature type="compositionally biased region" description="Polar residues" evidence="2">
    <location>
        <begin position="480"/>
        <end position="491"/>
    </location>
</feature>
<dbReference type="PANTHER" id="PTHR45880:SF1">
    <property type="entry name" value="RNA-BINDING MOTIF PROTEIN, X-LINKED 2"/>
    <property type="match status" value="1"/>
</dbReference>
<dbReference type="CDD" id="cd00590">
    <property type="entry name" value="RRM_SF"/>
    <property type="match status" value="1"/>
</dbReference>
<feature type="compositionally biased region" description="Low complexity" evidence="2">
    <location>
        <begin position="511"/>
        <end position="526"/>
    </location>
</feature>
<comment type="caution">
    <text evidence="4">The sequence shown here is derived from an EMBL/GenBank/DDBJ whole genome shotgun (WGS) entry which is preliminary data.</text>
</comment>
<dbReference type="GO" id="GO:0003723">
    <property type="term" value="F:RNA binding"/>
    <property type="evidence" value="ECO:0007669"/>
    <property type="project" value="UniProtKB-KW"/>
</dbReference>
<dbReference type="Pfam" id="PF00076">
    <property type="entry name" value="RRM_1"/>
    <property type="match status" value="2"/>
</dbReference>
<feature type="compositionally biased region" description="Polar residues" evidence="2">
    <location>
        <begin position="280"/>
        <end position="298"/>
    </location>
</feature>
<feature type="compositionally biased region" description="Polar residues" evidence="2">
    <location>
        <begin position="184"/>
        <end position="202"/>
    </location>
</feature>
<proteinExistence type="predicted"/>
<feature type="region of interest" description="Disordered" evidence="2">
    <location>
        <begin position="93"/>
        <end position="120"/>
    </location>
</feature>
<dbReference type="GO" id="GO:0005686">
    <property type="term" value="C:U2 snRNP"/>
    <property type="evidence" value="ECO:0007669"/>
    <property type="project" value="TreeGrafter"/>
</dbReference>
<dbReference type="AlphaFoldDB" id="A0AAV6UAQ5"/>
<feature type="compositionally biased region" description="Polar residues" evidence="2">
    <location>
        <begin position="538"/>
        <end position="550"/>
    </location>
</feature>
<feature type="region of interest" description="Disordered" evidence="2">
    <location>
        <begin position="178"/>
        <end position="368"/>
    </location>
</feature>
<dbReference type="Proteomes" id="UP000827092">
    <property type="component" value="Unassembled WGS sequence"/>
</dbReference>
<protein>
    <recommendedName>
        <fullName evidence="3">RRM domain-containing protein</fullName>
    </recommendedName>
</protein>
<keyword evidence="5" id="KW-1185">Reference proteome</keyword>
<dbReference type="SUPFAM" id="SSF54928">
    <property type="entry name" value="RNA-binding domain, RBD"/>
    <property type="match status" value="2"/>
</dbReference>
<feature type="compositionally biased region" description="Polar residues" evidence="2">
    <location>
        <begin position="93"/>
        <end position="113"/>
    </location>
</feature>
<sequence>MDSTPEVYVGNFPTSFTAEDLLYLFQDFEGIRIKSFKKNKDNKCFAFLVCRNECQVIDIVTIMHDIDVCKRRLVVKAKDKTLQKRLEESLQSSDGLKELTQNHSRPNAKNDSSNIEKKNSIDEIVEKFPSAVRFKNPRLETPSQEKVRSPATDVPRWKILSQFSHQDAKDCEVLNNDDKAKVKPNSNDGNSTQFDASNSQSFQDKRDVNKTQIPFHPKPNQNVSVTNAPNLGSPENNSAQSKELASPQSALQPQIGQEKFENRGRGQNSNRANRNDVPFNRSNSQFPNDNGTKHQSLQIGKKKFGNRGRGQNSYRANRNDVPFNHSNLQFPNDNSNKYQSPGDYSATAQHHKSTMDVSPSQAHMDHSSTVYPEQGNAFPYQVHNANHNPDAKTPRSMTRQNRGNMRNNPLNNSHSQKEFNDVLNSNLVPNQSMSTQDNFSVTNLPTTDISYETAPKRPYNVELTTPDNRDAKSYQRDISDTNSTGTTASENSFHRRVLLPTPETTPKGLIQRGQSLLQKQQLSNQGTGNKLRRKSSESAENGSRASSSLGSYDGEESKEKLFYLSVANFPFGTSRKDLRYLFEDFEPCNIIMLCNVPLWNRRPTEAIIGFKSEDQVTNAILNIDNTDYMGRVIIVTDAVDCSILPSLMEVNPKKN</sequence>
<evidence type="ECO:0000313" key="4">
    <source>
        <dbReference type="EMBL" id="KAG8181247.1"/>
    </source>
</evidence>
<dbReference type="PANTHER" id="PTHR45880">
    <property type="entry name" value="RNA-BINDING MOTIF PROTEIN, X-LINKED 2"/>
    <property type="match status" value="1"/>
</dbReference>
<dbReference type="EMBL" id="JAFNEN010000525">
    <property type="protein sequence ID" value="KAG8181247.1"/>
    <property type="molecule type" value="Genomic_DNA"/>
</dbReference>
<dbReference type="InterPro" id="IPR000504">
    <property type="entry name" value="RRM_dom"/>
</dbReference>
<dbReference type="Gene3D" id="3.30.70.330">
    <property type="match status" value="2"/>
</dbReference>
<dbReference type="GO" id="GO:0071011">
    <property type="term" value="C:precatalytic spliceosome"/>
    <property type="evidence" value="ECO:0007669"/>
    <property type="project" value="TreeGrafter"/>
</dbReference>
<feature type="domain" description="RRM" evidence="3">
    <location>
        <begin position="6"/>
        <end position="76"/>
    </location>
</feature>
<evidence type="ECO:0000313" key="5">
    <source>
        <dbReference type="Proteomes" id="UP000827092"/>
    </source>
</evidence>
<feature type="compositionally biased region" description="Polar residues" evidence="2">
    <location>
        <begin position="219"/>
        <end position="255"/>
    </location>
</feature>
<feature type="region of interest" description="Disordered" evidence="2">
    <location>
        <begin position="450"/>
        <end position="553"/>
    </location>
</feature>
<organism evidence="4 5">
    <name type="scientific">Oedothorax gibbosus</name>
    <dbReference type="NCBI Taxonomy" id="931172"/>
    <lineage>
        <taxon>Eukaryota</taxon>
        <taxon>Metazoa</taxon>
        <taxon>Ecdysozoa</taxon>
        <taxon>Arthropoda</taxon>
        <taxon>Chelicerata</taxon>
        <taxon>Arachnida</taxon>
        <taxon>Araneae</taxon>
        <taxon>Araneomorphae</taxon>
        <taxon>Entelegynae</taxon>
        <taxon>Araneoidea</taxon>
        <taxon>Linyphiidae</taxon>
        <taxon>Erigoninae</taxon>
        <taxon>Oedothorax</taxon>
    </lineage>
</organism>
<dbReference type="InterPro" id="IPR051847">
    <property type="entry name" value="RNA_proc/Spliceosome_comp"/>
</dbReference>
<reference evidence="4 5" key="1">
    <citation type="journal article" date="2022" name="Nat. Ecol. Evol.">
        <title>A masculinizing supergene underlies an exaggerated male reproductive morph in a spider.</title>
        <authorList>
            <person name="Hendrickx F."/>
            <person name="De Corte Z."/>
            <person name="Sonet G."/>
            <person name="Van Belleghem S.M."/>
            <person name="Kostlbacher S."/>
            <person name="Vangestel C."/>
        </authorList>
    </citation>
    <scope>NUCLEOTIDE SEQUENCE [LARGE SCALE GENOMIC DNA]</scope>
    <source>
        <strain evidence="4">W744_W776</strain>
    </source>
</reference>
<dbReference type="SMART" id="SM00360">
    <property type="entry name" value="RRM"/>
    <property type="match status" value="2"/>
</dbReference>
<dbReference type="InterPro" id="IPR035979">
    <property type="entry name" value="RBD_domain_sf"/>
</dbReference>
<dbReference type="GO" id="GO:0000398">
    <property type="term" value="P:mRNA splicing, via spliceosome"/>
    <property type="evidence" value="ECO:0007669"/>
    <property type="project" value="TreeGrafter"/>
</dbReference>
<evidence type="ECO:0000256" key="1">
    <source>
        <dbReference type="ARBA" id="ARBA00022884"/>
    </source>
</evidence>
<name>A0AAV6UAQ5_9ARAC</name>
<accession>A0AAV6UAQ5</accession>
<keyword evidence="1" id="KW-0694">RNA-binding</keyword>
<feature type="compositionally biased region" description="Low complexity" evidence="2">
    <location>
        <begin position="401"/>
        <end position="412"/>
    </location>
</feature>